<dbReference type="AlphaFoldDB" id="A0A3L9ZRZ2"/>
<reference evidence="5 6" key="1">
    <citation type="submission" date="2018-10" db="EMBL/GenBank/DDBJ databases">
        <title>Genomic Encyclopedia of Archaeal and Bacterial Type Strains, Phase II (KMG-II): from individual species to whole genera.</title>
        <authorList>
            <person name="Goeker M."/>
        </authorList>
    </citation>
    <scope>NUCLEOTIDE SEQUENCE [LARGE SCALE GENOMIC DNA]</scope>
    <source>
        <strain evidence="5 6">DSM 19727</strain>
    </source>
</reference>
<dbReference type="GO" id="GO:0006308">
    <property type="term" value="P:DNA catabolic process"/>
    <property type="evidence" value="ECO:0007669"/>
    <property type="project" value="InterPro"/>
</dbReference>
<gene>
    <name evidence="5" type="ORF">BC961_2513</name>
</gene>
<keyword evidence="6" id="KW-1185">Reference proteome</keyword>
<evidence type="ECO:0000256" key="3">
    <source>
        <dbReference type="ARBA" id="ARBA00022801"/>
    </source>
</evidence>
<organism evidence="5 6">
    <name type="scientific">Flavobacterium weaverense</name>
    <dbReference type="NCBI Taxonomy" id="271156"/>
    <lineage>
        <taxon>Bacteria</taxon>
        <taxon>Pseudomonadati</taxon>
        <taxon>Bacteroidota</taxon>
        <taxon>Flavobacteriia</taxon>
        <taxon>Flavobacteriales</taxon>
        <taxon>Flavobacteriaceae</taxon>
        <taxon>Flavobacterium</taxon>
    </lineage>
</organism>
<proteinExistence type="inferred from homology"/>
<dbReference type="InterPro" id="IPR005135">
    <property type="entry name" value="Endo/exonuclease/phosphatase"/>
</dbReference>
<protein>
    <submittedName>
        <fullName evidence="5">Endonuclease/Exonuclease/phosphatase family protein</fullName>
    </submittedName>
</protein>
<accession>A0A3L9ZRZ2</accession>
<keyword evidence="5" id="KW-0255">Endonuclease</keyword>
<dbReference type="Proteomes" id="UP000280368">
    <property type="component" value="Unassembled WGS sequence"/>
</dbReference>
<dbReference type="Gene3D" id="3.60.10.10">
    <property type="entry name" value="Endonuclease/exonuclease/phosphatase"/>
    <property type="match status" value="1"/>
</dbReference>
<evidence type="ECO:0000256" key="1">
    <source>
        <dbReference type="ARBA" id="ARBA00007359"/>
    </source>
</evidence>
<dbReference type="InterPro" id="IPR036691">
    <property type="entry name" value="Endo/exonu/phosph_ase_sf"/>
</dbReference>
<evidence type="ECO:0000256" key="2">
    <source>
        <dbReference type="ARBA" id="ARBA00022722"/>
    </source>
</evidence>
<evidence type="ECO:0000259" key="4">
    <source>
        <dbReference type="Pfam" id="PF03372"/>
    </source>
</evidence>
<dbReference type="PANTHER" id="PTHR11371:SF31">
    <property type="entry name" value="EXTRACELLULAR NUCLEASE"/>
    <property type="match status" value="1"/>
</dbReference>
<dbReference type="GO" id="GO:0004536">
    <property type="term" value="F:DNA nuclease activity"/>
    <property type="evidence" value="ECO:0007669"/>
    <property type="project" value="InterPro"/>
</dbReference>
<feature type="domain" description="Endonuclease/exonuclease/phosphatase" evidence="4">
    <location>
        <begin position="33"/>
        <end position="223"/>
    </location>
</feature>
<comment type="caution">
    <text evidence="5">The sequence shown here is derived from an EMBL/GenBank/DDBJ whole genome shotgun (WGS) entry which is preliminary data.</text>
</comment>
<dbReference type="GO" id="GO:0004527">
    <property type="term" value="F:exonuclease activity"/>
    <property type="evidence" value="ECO:0007669"/>
    <property type="project" value="UniProtKB-KW"/>
</dbReference>
<name>A0A3L9ZRZ2_9FLAO</name>
<dbReference type="PANTHER" id="PTHR11371">
    <property type="entry name" value="DEOXYRIBONUCLEASE"/>
    <property type="match status" value="1"/>
</dbReference>
<dbReference type="GO" id="GO:0004519">
    <property type="term" value="F:endonuclease activity"/>
    <property type="evidence" value="ECO:0007669"/>
    <property type="project" value="UniProtKB-KW"/>
</dbReference>
<sequence length="277" mass="32072">MIYSLKINYTKAFTIILLLLCFSTTLSAQVKLLSWNIENLGKSKSDSTIVYIADTIKNYDIITIQEVVAGYGGAQAVARLADELNLKGAEWDYTISDPTSSSAYKTERYAFIWRTSKVKQIGKAWLEQKYHLEIDREPYFCTFQYQGKEFTVVNFHAITKNRQPETEIKYFKFLPAEYPDLNLIFAGDFNCPQSHTVFNPLKKMGYQSILIGQKTSLKKECREDLCLASEFDNMYFNIAKVRYINSGVIPFYKSFTKLKEARKISDHIPIWFEFSVN</sequence>
<keyword evidence="5" id="KW-0269">Exonuclease</keyword>
<dbReference type="SUPFAM" id="SSF56219">
    <property type="entry name" value="DNase I-like"/>
    <property type="match status" value="1"/>
</dbReference>
<dbReference type="RefSeq" id="WP_245980923.1">
    <property type="nucleotide sequence ID" value="NZ_CBCSGA010000007.1"/>
</dbReference>
<dbReference type="EMBL" id="REFH01000010">
    <property type="protein sequence ID" value="RMA75156.1"/>
    <property type="molecule type" value="Genomic_DNA"/>
</dbReference>
<dbReference type="InterPro" id="IPR016202">
    <property type="entry name" value="DNase_I"/>
</dbReference>
<dbReference type="CDD" id="cd10283">
    <property type="entry name" value="MnuA_DNase1-like"/>
    <property type="match status" value="1"/>
</dbReference>
<evidence type="ECO:0000313" key="6">
    <source>
        <dbReference type="Proteomes" id="UP000280368"/>
    </source>
</evidence>
<keyword evidence="2" id="KW-0540">Nuclease</keyword>
<dbReference type="Pfam" id="PF03372">
    <property type="entry name" value="Exo_endo_phos"/>
    <property type="match status" value="1"/>
</dbReference>
<evidence type="ECO:0000313" key="5">
    <source>
        <dbReference type="EMBL" id="RMA75156.1"/>
    </source>
</evidence>
<comment type="similarity">
    <text evidence="1">Belongs to the DNase I family.</text>
</comment>
<dbReference type="SMART" id="SM00476">
    <property type="entry name" value="DNaseIc"/>
    <property type="match status" value="1"/>
</dbReference>
<keyword evidence="3" id="KW-0378">Hydrolase</keyword>